<feature type="domain" description="CMP/dCMP-type deaminase" evidence="4">
    <location>
        <begin position="196"/>
        <end position="355"/>
    </location>
</feature>
<comment type="caution">
    <text evidence="5">The sequence shown here is derived from an EMBL/GenBank/DDBJ whole genome shotgun (WGS) entry which is preliminary data.</text>
</comment>
<dbReference type="GO" id="GO:0005634">
    <property type="term" value="C:nucleus"/>
    <property type="evidence" value="ECO:0007669"/>
    <property type="project" value="TreeGrafter"/>
</dbReference>
<dbReference type="SUPFAM" id="SSF53927">
    <property type="entry name" value="Cytidine deaminase-like"/>
    <property type="match status" value="1"/>
</dbReference>
<name>A0A3E2HB00_SCYLI</name>
<evidence type="ECO:0000313" key="6">
    <source>
        <dbReference type="Proteomes" id="UP000258309"/>
    </source>
</evidence>
<accession>A0A3E2HB00</accession>
<evidence type="ECO:0000256" key="3">
    <source>
        <dbReference type="SAM" id="MobiDB-lite"/>
    </source>
</evidence>
<gene>
    <name evidence="5" type="ORF">B7463_g5736</name>
</gene>
<feature type="region of interest" description="Disordered" evidence="3">
    <location>
        <begin position="1"/>
        <end position="27"/>
    </location>
</feature>
<dbReference type="STRING" id="5539.A0A3E2HB00"/>
<dbReference type="PANTHER" id="PTHR11079:SF156">
    <property type="entry name" value="INACTIVE TRNA-SPECIFIC ADENOSINE DEAMINASE-LIKE PROTEIN 3-RELATED"/>
    <property type="match status" value="1"/>
</dbReference>
<organism evidence="5 6">
    <name type="scientific">Scytalidium lignicola</name>
    <name type="common">Hyphomycete</name>
    <dbReference type="NCBI Taxonomy" id="5539"/>
    <lineage>
        <taxon>Eukaryota</taxon>
        <taxon>Fungi</taxon>
        <taxon>Dikarya</taxon>
        <taxon>Ascomycota</taxon>
        <taxon>Pezizomycotina</taxon>
        <taxon>Leotiomycetes</taxon>
        <taxon>Leotiomycetes incertae sedis</taxon>
        <taxon>Scytalidium</taxon>
    </lineage>
</organism>
<evidence type="ECO:0000256" key="1">
    <source>
        <dbReference type="ARBA" id="ARBA00022694"/>
    </source>
</evidence>
<dbReference type="PANTHER" id="PTHR11079">
    <property type="entry name" value="CYTOSINE DEAMINASE FAMILY MEMBER"/>
    <property type="match status" value="1"/>
</dbReference>
<dbReference type="EMBL" id="NCSJ02000096">
    <property type="protein sequence ID" value="RFU30589.1"/>
    <property type="molecule type" value="Genomic_DNA"/>
</dbReference>
<dbReference type="OMA" id="HEPCVAC"/>
<dbReference type="OrthoDB" id="3180714at2759"/>
<dbReference type="PROSITE" id="PS51747">
    <property type="entry name" value="CYT_DCMP_DEAMINASES_2"/>
    <property type="match status" value="1"/>
</dbReference>
<dbReference type="Proteomes" id="UP000258309">
    <property type="component" value="Unassembled WGS sequence"/>
</dbReference>
<dbReference type="GO" id="GO:0052717">
    <property type="term" value="F:tRNA-specific adenosine-34 deaminase activity"/>
    <property type="evidence" value="ECO:0007669"/>
    <property type="project" value="TreeGrafter"/>
</dbReference>
<evidence type="ECO:0000256" key="2">
    <source>
        <dbReference type="ARBA" id="ARBA00038160"/>
    </source>
</evidence>
<dbReference type="Pfam" id="PF00383">
    <property type="entry name" value="dCMP_cyt_deam_1"/>
    <property type="match status" value="1"/>
</dbReference>
<keyword evidence="6" id="KW-1185">Reference proteome</keyword>
<evidence type="ECO:0000259" key="4">
    <source>
        <dbReference type="PROSITE" id="PS51747"/>
    </source>
</evidence>
<proteinExistence type="inferred from homology"/>
<dbReference type="InterPro" id="IPR016193">
    <property type="entry name" value="Cytidine_deaminase-like"/>
</dbReference>
<comment type="similarity">
    <text evidence="2">Belongs to the cytidine and deoxycytidylate deaminase family. ADAT3 subfamily.</text>
</comment>
<dbReference type="GO" id="GO:0005737">
    <property type="term" value="C:cytoplasm"/>
    <property type="evidence" value="ECO:0007669"/>
    <property type="project" value="TreeGrafter"/>
</dbReference>
<dbReference type="AlphaFoldDB" id="A0A3E2HB00"/>
<dbReference type="GO" id="GO:0008033">
    <property type="term" value="P:tRNA processing"/>
    <property type="evidence" value="ECO:0007669"/>
    <property type="project" value="UniProtKB-KW"/>
</dbReference>
<protein>
    <recommendedName>
        <fullName evidence="4">CMP/dCMP-type deaminase domain-containing protein</fullName>
    </recommendedName>
</protein>
<sequence length="394" mass="43134">MTQEHGEGRKCLLESEPSEPAIENGINKSGSLIPLKTMLETTARDRLLDVYVTSVPPKKASGVLDCIRQAVPNDGGLDLQHLRRFAKPKDLPLKVKSALLDARATTKQSSEDEPVEELFVVIGAVNFVSLEILLDSLSSLNESAWVNSIQVPLLAPTSQEQATRWTSLYWPTIYKKSNPFGPHPSIVSRAADEIYGDTEKWLHVASNAARQSKGLGIGDEVGVVIVERVNGTARPIAIAGDARWIDWPGNGPGNVTAHAVLRAIAMVSDGLRVKNSGQNPDVKPAEGNGIFRDSLVGSLEADQVLAVRDGYLCHELEIYCTHEPCVMCSMAIVHSRFGRVVFERRMPITGGLCADNELGHGLFWRKELNWTLLAWQWVPTVDNSGIEIDTNFNA</sequence>
<reference evidence="5 6" key="1">
    <citation type="submission" date="2018-05" db="EMBL/GenBank/DDBJ databases">
        <title>Draft genome sequence of Scytalidium lignicola DSM 105466, a ubiquitous saprotrophic fungus.</title>
        <authorList>
            <person name="Buettner E."/>
            <person name="Gebauer A.M."/>
            <person name="Hofrichter M."/>
            <person name="Liers C."/>
            <person name="Kellner H."/>
        </authorList>
    </citation>
    <scope>NUCLEOTIDE SEQUENCE [LARGE SCALE GENOMIC DNA]</scope>
    <source>
        <strain evidence="5 6">DSM 105466</strain>
    </source>
</reference>
<evidence type="ECO:0000313" key="5">
    <source>
        <dbReference type="EMBL" id="RFU30589.1"/>
    </source>
</evidence>
<feature type="compositionally biased region" description="Basic and acidic residues" evidence="3">
    <location>
        <begin position="1"/>
        <end position="13"/>
    </location>
</feature>
<keyword evidence="1" id="KW-0819">tRNA processing</keyword>
<feature type="non-terminal residue" evidence="5">
    <location>
        <position position="394"/>
    </location>
</feature>
<dbReference type="InterPro" id="IPR002125">
    <property type="entry name" value="CMP_dCMP_dom"/>
</dbReference>
<feature type="non-terminal residue" evidence="5">
    <location>
        <position position="1"/>
    </location>
</feature>
<dbReference type="Gene3D" id="3.40.140.10">
    <property type="entry name" value="Cytidine Deaminase, domain 2"/>
    <property type="match status" value="1"/>
</dbReference>